<evidence type="ECO:0000313" key="4">
    <source>
        <dbReference type="Proteomes" id="UP000178771"/>
    </source>
</evidence>
<protein>
    <submittedName>
        <fullName evidence="3">Uncharacterized protein</fullName>
    </submittedName>
</protein>
<evidence type="ECO:0000256" key="2">
    <source>
        <dbReference type="SAM" id="Phobius"/>
    </source>
</evidence>
<organism evidence="3 4">
    <name type="scientific">candidate division WWE3 bacterium RIFCSPLOWO2_01_FULL_39_13</name>
    <dbReference type="NCBI Taxonomy" id="1802624"/>
    <lineage>
        <taxon>Bacteria</taxon>
        <taxon>Katanobacteria</taxon>
    </lineage>
</organism>
<dbReference type="Proteomes" id="UP000178771">
    <property type="component" value="Unassembled WGS sequence"/>
</dbReference>
<feature type="compositionally biased region" description="Polar residues" evidence="1">
    <location>
        <begin position="32"/>
        <end position="41"/>
    </location>
</feature>
<sequence length="171" mass="18714">MNTKFIITILLSLSFLLTGAIIYIVIKGNMSRPKNSPSPSATHKEDTGKTADEEKADSITFFANPETASEGKMEDANPETELSIEIFYLEGRSGDVKKLKDMLVSWQPAVSISTNVNQIEGAPTETIIAVKKGFPGLKDALQKALPDEEFVFSEDYIIEESSADIIVILGR</sequence>
<proteinExistence type="predicted"/>
<accession>A0A1F4V1P7</accession>
<keyword evidence="2" id="KW-1133">Transmembrane helix</keyword>
<comment type="caution">
    <text evidence="3">The sequence shown here is derived from an EMBL/GenBank/DDBJ whole genome shotgun (WGS) entry which is preliminary data.</text>
</comment>
<dbReference type="EMBL" id="MEVH01000030">
    <property type="protein sequence ID" value="OGC51134.1"/>
    <property type="molecule type" value="Genomic_DNA"/>
</dbReference>
<feature type="region of interest" description="Disordered" evidence="1">
    <location>
        <begin position="31"/>
        <end position="76"/>
    </location>
</feature>
<evidence type="ECO:0000313" key="3">
    <source>
        <dbReference type="EMBL" id="OGC51134.1"/>
    </source>
</evidence>
<reference evidence="3 4" key="1">
    <citation type="journal article" date="2016" name="Nat. Commun.">
        <title>Thousands of microbial genomes shed light on interconnected biogeochemical processes in an aquifer system.</title>
        <authorList>
            <person name="Anantharaman K."/>
            <person name="Brown C.T."/>
            <person name="Hug L.A."/>
            <person name="Sharon I."/>
            <person name="Castelle C.J."/>
            <person name="Probst A.J."/>
            <person name="Thomas B.C."/>
            <person name="Singh A."/>
            <person name="Wilkins M.J."/>
            <person name="Karaoz U."/>
            <person name="Brodie E.L."/>
            <person name="Williams K.H."/>
            <person name="Hubbard S.S."/>
            <person name="Banfield J.F."/>
        </authorList>
    </citation>
    <scope>NUCLEOTIDE SEQUENCE [LARGE SCALE GENOMIC DNA]</scope>
</reference>
<feature type="compositionally biased region" description="Basic and acidic residues" evidence="1">
    <location>
        <begin position="42"/>
        <end position="57"/>
    </location>
</feature>
<keyword evidence="2" id="KW-0812">Transmembrane</keyword>
<dbReference type="AlphaFoldDB" id="A0A1F4V1P7"/>
<gene>
    <name evidence="3" type="ORF">A2982_03025</name>
</gene>
<name>A0A1F4V1P7_UNCKA</name>
<evidence type="ECO:0000256" key="1">
    <source>
        <dbReference type="SAM" id="MobiDB-lite"/>
    </source>
</evidence>
<dbReference type="STRING" id="1802624.A2982_03025"/>
<keyword evidence="2" id="KW-0472">Membrane</keyword>
<feature type="transmembrane region" description="Helical" evidence="2">
    <location>
        <begin position="6"/>
        <end position="26"/>
    </location>
</feature>